<sequence length="163" mass="19360">MKKVNIRTALPEDTPLIYDFIMKLAQYEKKEKEVKATPELLYESLFVRRQAEVLMAFDDEQPVGFALYFHNFSTFLGKANLYLEDLYVDETYRHQGIGSQLFKRLAEIAVERNCERLDWWCLDWNASAIKFYTQKLHAEPMHEWTVYRLCDKALIQLAKEPLL</sequence>
<keyword evidence="5" id="KW-0689">Ribosomal protein</keyword>
<feature type="domain" description="N-acetyltransferase" evidence="4">
    <location>
        <begin position="4"/>
        <end position="159"/>
    </location>
</feature>
<dbReference type="InterPro" id="IPR051016">
    <property type="entry name" value="Diverse_Substrate_AcTransf"/>
</dbReference>
<keyword evidence="3" id="KW-0012">Acyltransferase</keyword>
<dbReference type="RefSeq" id="WP_022938093.1">
    <property type="nucleotide sequence ID" value="NZ_CABKRQ010000004.1"/>
</dbReference>
<dbReference type="SUPFAM" id="SSF55729">
    <property type="entry name" value="Acyl-CoA N-acyltransferases (Nat)"/>
    <property type="match status" value="1"/>
</dbReference>
<dbReference type="Pfam" id="PF00583">
    <property type="entry name" value="Acetyltransf_1"/>
    <property type="match status" value="1"/>
</dbReference>
<dbReference type="PANTHER" id="PTHR10545:SF29">
    <property type="entry name" value="GH14572P-RELATED"/>
    <property type="match status" value="1"/>
</dbReference>
<comment type="caution">
    <text evidence="5">The sequence shown here is derived from an EMBL/GenBank/DDBJ whole genome shotgun (WGS) entry which is preliminary data.</text>
</comment>
<name>A0A318KFT3_9FIRM</name>
<dbReference type="CDD" id="cd04301">
    <property type="entry name" value="NAT_SF"/>
    <property type="match status" value="1"/>
</dbReference>
<reference evidence="5 6" key="1">
    <citation type="submission" date="2018-05" db="EMBL/GenBank/DDBJ databases">
        <title>Genomic Encyclopedia of Type Strains, Phase IV (KMG-IV): sequencing the most valuable type-strain genomes for metagenomic binning, comparative biology and taxonomic classification.</title>
        <authorList>
            <person name="Goeker M."/>
        </authorList>
    </citation>
    <scope>NUCLEOTIDE SEQUENCE [LARGE SCALE GENOMIC DNA]</scope>
    <source>
        <strain evidence="5 6">JC118</strain>
    </source>
</reference>
<dbReference type="OrthoDB" id="9792929at2"/>
<dbReference type="FunFam" id="3.40.630.30:FF:000064">
    <property type="entry name" value="GNAT family acetyltransferase"/>
    <property type="match status" value="1"/>
</dbReference>
<dbReference type="Gene3D" id="3.40.630.30">
    <property type="match status" value="1"/>
</dbReference>
<organism evidence="5 6">
    <name type="scientific">Dielma fastidiosa</name>
    <dbReference type="NCBI Taxonomy" id="1034346"/>
    <lineage>
        <taxon>Bacteria</taxon>
        <taxon>Bacillati</taxon>
        <taxon>Bacillota</taxon>
        <taxon>Erysipelotrichia</taxon>
        <taxon>Erysipelotrichales</taxon>
        <taxon>Erysipelotrichaceae</taxon>
        <taxon>Dielma</taxon>
    </lineage>
</organism>
<dbReference type="PROSITE" id="PS51186">
    <property type="entry name" value="GNAT"/>
    <property type="match status" value="1"/>
</dbReference>
<dbReference type="AlphaFoldDB" id="A0A318KFT3"/>
<keyword evidence="5" id="KW-0687">Ribonucleoprotein</keyword>
<evidence type="ECO:0000313" key="5">
    <source>
        <dbReference type="EMBL" id="PXX76150.1"/>
    </source>
</evidence>
<proteinExistence type="inferred from homology"/>
<evidence type="ECO:0000256" key="2">
    <source>
        <dbReference type="ARBA" id="ARBA00022679"/>
    </source>
</evidence>
<accession>A0A318KFT3</accession>
<keyword evidence="2" id="KW-0808">Transferase</keyword>
<dbReference type="EMBL" id="QJKH01000014">
    <property type="protein sequence ID" value="PXX76150.1"/>
    <property type="molecule type" value="Genomic_DNA"/>
</dbReference>
<protein>
    <submittedName>
        <fullName evidence="5">Ribosomal protein S18 acetylase RimI-like enzyme</fullName>
    </submittedName>
</protein>
<dbReference type="STRING" id="1034346.GCA_000313565_01789"/>
<keyword evidence="6" id="KW-1185">Reference proteome</keyword>
<gene>
    <name evidence="5" type="ORF">DES51_1144</name>
</gene>
<evidence type="ECO:0000256" key="3">
    <source>
        <dbReference type="ARBA" id="ARBA00023315"/>
    </source>
</evidence>
<evidence type="ECO:0000313" key="6">
    <source>
        <dbReference type="Proteomes" id="UP000247612"/>
    </source>
</evidence>
<dbReference type="GO" id="GO:0005840">
    <property type="term" value="C:ribosome"/>
    <property type="evidence" value="ECO:0007669"/>
    <property type="project" value="UniProtKB-KW"/>
</dbReference>
<dbReference type="PANTHER" id="PTHR10545">
    <property type="entry name" value="DIAMINE N-ACETYLTRANSFERASE"/>
    <property type="match status" value="1"/>
</dbReference>
<dbReference type="InterPro" id="IPR000182">
    <property type="entry name" value="GNAT_dom"/>
</dbReference>
<evidence type="ECO:0000259" key="4">
    <source>
        <dbReference type="PROSITE" id="PS51186"/>
    </source>
</evidence>
<comment type="similarity">
    <text evidence="1">Belongs to the acetyltransferase family.</text>
</comment>
<dbReference type="Proteomes" id="UP000247612">
    <property type="component" value="Unassembled WGS sequence"/>
</dbReference>
<dbReference type="GO" id="GO:0008080">
    <property type="term" value="F:N-acetyltransferase activity"/>
    <property type="evidence" value="ECO:0007669"/>
    <property type="project" value="TreeGrafter"/>
</dbReference>
<dbReference type="InterPro" id="IPR016181">
    <property type="entry name" value="Acyl_CoA_acyltransferase"/>
</dbReference>
<evidence type="ECO:0000256" key="1">
    <source>
        <dbReference type="ARBA" id="ARBA00008694"/>
    </source>
</evidence>